<feature type="domain" description="Fibronectin type-III" evidence="3">
    <location>
        <begin position="1007"/>
        <end position="1101"/>
    </location>
</feature>
<dbReference type="InterPro" id="IPR002884">
    <property type="entry name" value="P_dom"/>
</dbReference>
<evidence type="ECO:0000256" key="1">
    <source>
        <dbReference type="ARBA" id="ARBA00022670"/>
    </source>
</evidence>
<evidence type="ECO:0000259" key="3">
    <source>
        <dbReference type="PROSITE" id="PS50853"/>
    </source>
</evidence>
<dbReference type="CDD" id="cd00063">
    <property type="entry name" value="FN3"/>
    <property type="match status" value="1"/>
</dbReference>
<feature type="domain" description="P/Homo B" evidence="4">
    <location>
        <begin position="857"/>
        <end position="1004"/>
    </location>
</feature>
<organism evidence="5 6">
    <name type="scientific">Hymenobacter glacieicola</name>
    <dbReference type="NCBI Taxonomy" id="1562124"/>
    <lineage>
        <taxon>Bacteria</taxon>
        <taxon>Pseudomonadati</taxon>
        <taxon>Bacteroidota</taxon>
        <taxon>Cytophagia</taxon>
        <taxon>Cytophagales</taxon>
        <taxon>Hymenobacteraceae</taxon>
        <taxon>Hymenobacter</taxon>
    </lineage>
</organism>
<dbReference type="InterPro" id="IPR024079">
    <property type="entry name" value="MetalloPept_cat_dom_sf"/>
</dbReference>
<protein>
    <submittedName>
        <fullName evidence="5">Metalloprotease Fpp1</fullName>
    </submittedName>
</protein>
<dbReference type="Gene3D" id="3.40.390.10">
    <property type="entry name" value="Collagenase (Catalytic Domain)"/>
    <property type="match status" value="1"/>
</dbReference>
<dbReference type="SUPFAM" id="SSF55486">
    <property type="entry name" value="Metalloproteases ('zincins'), catalytic domain"/>
    <property type="match status" value="1"/>
</dbReference>
<keyword evidence="2" id="KW-0378">Hydrolase</keyword>
<dbReference type="EMBL" id="BMGS01000008">
    <property type="protein sequence ID" value="GGG53153.1"/>
    <property type="molecule type" value="Genomic_DNA"/>
</dbReference>
<dbReference type="GO" id="GO:0008237">
    <property type="term" value="F:metallopeptidase activity"/>
    <property type="evidence" value="ECO:0007669"/>
    <property type="project" value="UniProtKB-KW"/>
</dbReference>
<dbReference type="InterPro" id="IPR006311">
    <property type="entry name" value="TAT_signal"/>
</dbReference>
<dbReference type="Gene3D" id="2.60.120.260">
    <property type="entry name" value="Galactose-binding domain-like"/>
    <property type="match status" value="1"/>
</dbReference>
<proteinExistence type="predicted"/>
<gene>
    <name evidence="5" type="primary">fpp1</name>
    <name evidence="5" type="ORF">GCM10011378_31750</name>
</gene>
<dbReference type="Proteomes" id="UP000601361">
    <property type="component" value="Unassembled WGS sequence"/>
</dbReference>
<dbReference type="SUPFAM" id="SSF49265">
    <property type="entry name" value="Fibronectin type III"/>
    <property type="match status" value="1"/>
</dbReference>
<dbReference type="PROSITE" id="PS51829">
    <property type="entry name" value="P_HOMO_B"/>
    <property type="match status" value="1"/>
</dbReference>
<dbReference type="RefSeq" id="WP_188558839.1">
    <property type="nucleotide sequence ID" value="NZ_BMGS01000008.1"/>
</dbReference>
<dbReference type="InterPro" id="IPR008979">
    <property type="entry name" value="Galactose-bd-like_sf"/>
</dbReference>
<dbReference type="InterPro" id="IPR003961">
    <property type="entry name" value="FN3_dom"/>
</dbReference>
<evidence type="ECO:0000256" key="2">
    <source>
        <dbReference type="ARBA" id="ARBA00022801"/>
    </source>
</evidence>
<reference evidence="6" key="1">
    <citation type="journal article" date="2019" name="Int. J. Syst. Evol. Microbiol.">
        <title>The Global Catalogue of Microorganisms (GCM) 10K type strain sequencing project: providing services to taxonomists for standard genome sequencing and annotation.</title>
        <authorList>
            <consortium name="The Broad Institute Genomics Platform"/>
            <consortium name="The Broad Institute Genome Sequencing Center for Infectious Disease"/>
            <person name="Wu L."/>
            <person name="Ma J."/>
        </authorList>
    </citation>
    <scope>NUCLEOTIDE SEQUENCE [LARGE SCALE GENOMIC DNA]</scope>
    <source>
        <strain evidence="6">CGMCC 1.12990</strain>
    </source>
</reference>
<keyword evidence="1" id="KW-0645">Protease</keyword>
<dbReference type="Gene3D" id="2.60.40.10">
    <property type="entry name" value="Immunoglobulins"/>
    <property type="match status" value="2"/>
</dbReference>
<keyword evidence="6" id="KW-1185">Reference proteome</keyword>
<sequence length="1190" mass="123589">MPDTSTSRRPWYAFLTGGALVAALGATIPTALAQRVLWSDSPTLSAAARPAAQPLAHFRSVSFQLTTLRSVLQSAPAGRGVVAATSATVISLPLPDGSSQRFRVVQAPVMAPELAANYPAIQTYAAQGIDDPTATARLDISPDGFHALILAADKTVYIDPAVRGTAAHLVFERRAINRAAFPFVCTTPSAAEVTALSSVSRAAGRAAVANGTTLRTYRLALACTGEYAAFHGGTRAGALAGMVASVNRVNAIYERELAVRLILVPNNDRLIFLNPTTDPYSNTDGEAMLEENQTVADSLIGPSNYDIGHVFSTGGGGIAQRPSVCIDGKARGVTGSPSPINDAFDVDYVAHEMGHQFGADHTFNSTADFCSGNREASSAYEPGSGSTIMAYAGICGADNLQPNSDPYFHSHSFDQIVAHITGPGNCSVNTATGNTPPVVNAGASYAIPVRTPFVLSGSATDANADALTYVWEELNLGPNGALNAPTGDAPIFRSFTPTSSPTRTFPRLTDLLNNTQTPGELLPTYGRRLIFRLVARDNRAGGGGVDYDSLQVVVVPTAGPFVVRSPNSATSWLIGAPQQVIWDVANTNQAPINAATVNILLSTDGGLTYPTVLAANTPNDGFEAVTVPAGVAATSTARVRVQASAGIFFDISNQNLTLTAPTGPTFFLQTADAATLAFCPGNSATIPLSMGQLQGFSGNVTLSATNLPAGVTVTYAANPVAVGSATTATITADASTAAGTYTLQLTGTSGGVTRVLDVLLTIRPSATQAPTITTPAAGGLSTLRPRITWTAVPNAISYEVQVATDAAFTSLVVNQTGITGTTFTTLLLQPTTTYYVRVRGVSACATAPYSATRQLLTGTHTLRTATATQVPRTIGSTAGATTTSTIVIGNTERVSDLRIRDLTLTHPDLSELEITLTNPARRQTVLLAQVCPGTSNLNLSLADDGTALTCPPAAGATVRPTGYLGDVLNDPAFGSWTLSIRDTRAGNGGTLTGWKLELYTLNEPPAAPSGLSVLAPVVANNMASLDLVWLDDSGTETGFEIERAQFGGAFTRIATVGTNVTTYTDQVRTNGTFCYRVRAINAFGASGYSNEACQTVSTVTGIASAALLQGVEVSPNPSAGLFQVKIDNAHRGPITLRVADGLGRSLSTQTFKKSAAVLQCPLDLTPLAPGVYNLHLDMPDGSAVVRLLKQ</sequence>
<name>A0ABQ1X461_9BACT</name>
<comment type="caution">
    <text evidence="5">The sequence shown here is derived from an EMBL/GenBank/DDBJ whole genome shotgun (WGS) entry which is preliminary data.</text>
</comment>
<evidence type="ECO:0000313" key="5">
    <source>
        <dbReference type="EMBL" id="GGG53153.1"/>
    </source>
</evidence>
<dbReference type="PROSITE" id="PS50853">
    <property type="entry name" value="FN3"/>
    <property type="match status" value="1"/>
</dbReference>
<dbReference type="PROSITE" id="PS51318">
    <property type="entry name" value="TAT"/>
    <property type="match status" value="1"/>
</dbReference>
<dbReference type="SUPFAM" id="SSF49785">
    <property type="entry name" value="Galactose-binding domain-like"/>
    <property type="match status" value="1"/>
</dbReference>
<evidence type="ECO:0000259" key="4">
    <source>
        <dbReference type="PROSITE" id="PS51829"/>
    </source>
</evidence>
<dbReference type="InterPro" id="IPR036116">
    <property type="entry name" value="FN3_sf"/>
</dbReference>
<dbReference type="InterPro" id="IPR013783">
    <property type="entry name" value="Ig-like_fold"/>
</dbReference>
<dbReference type="Pfam" id="PF01483">
    <property type="entry name" value="P_proprotein"/>
    <property type="match status" value="1"/>
</dbReference>
<keyword evidence="5" id="KW-0482">Metalloprotease</keyword>
<accession>A0ABQ1X461</accession>
<evidence type="ECO:0000313" key="6">
    <source>
        <dbReference type="Proteomes" id="UP000601361"/>
    </source>
</evidence>
<dbReference type="Pfam" id="PF13583">
    <property type="entry name" value="Reprolysin_4"/>
    <property type="match status" value="1"/>
</dbReference>